<accession>A0A0D5NIH1</accession>
<protein>
    <submittedName>
        <fullName evidence="4">Oxidoreductase</fullName>
    </submittedName>
</protein>
<dbReference type="OrthoDB" id="9815825at2"/>
<dbReference type="PANTHER" id="PTHR43249:SF1">
    <property type="entry name" value="D-GLUCOSIDE 3-DEHYDROGENASE"/>
    <property type="match status" value="1"/>
</dbReference>
<dbReference type="Proteomes" id="UP000032633">
    <property type="component" value="Chromosome"/>
</dbReference>
<dbReference type="Gene3D" id="3.30.360.10">
    <property type="entry name" value="Dihydrodipicolinate Reductase, domain 2"/>
    <property type="match status" value="1"/>
</dbReference>
<organism evidence="4 5">
    <name type="scientific">Paenibacillus beijingensis</name>
    <dbReference type="NCBI Taxonomy" id="1126833"/>
    <lineage>
        <taxon>Bacteria</taxon>
        <taxon>Bacillati</taxon>
        <taxon>Bacillota</taxon>
        <taxon>Bacilli</taxon>
        <taxon>Bacillales</taxon>
        <taxon>Paenibacillaceae</taxon>
        <taxon>Paenibacillus</taxon>
    </lineage>
</organism>
<dbReference type="HOGENOM" id="CLU_023194_1_0_9"/>
<proteinExistence type="inferred from homology"/>
<dbReference type="AlphaFoldDB" id="A0A0D5NIH1"/>
<sequence>MKSERTTKFAIVGCGVIAEIHAGAIHDIEEAELVAVCETDPVKGRQFADKHGGKLYGRLEEMLQDNEIEVVCICTPSGLHAEQTILAARAGKHVLVEKPMAILLDDAHLMIREYREHKVLLGTIFPRRMSPAAQFLKKWIADGGLGKLSLCDAYVKIFRSQQYYDSAGWRGTWAFDGGGAMMNQGIHTVDLLQWLVGPVKTIYGRANTLLRQIEVEDTAVSLLGFHNGAMGVLEITTTAFPDFGQRVEIHGERGSVIYKEDSIELLKVDGEEVQIPAFEPFNVIPDGHRIQIRDMALAVQENREPIVPGEEGIHALEIILGTYESSKRQSEVVLNGKSGDLYETSR</sequence>
<evidence type="ECO:0000259" key="2">
    <source>
        <dbReference type="Pfam" id="PF01408"/>
    </source>
</evidence>
<dbReference type="GO" id="GO:0000166">
    <property type="term" value="F:nucleotide binding"/>
    <property type="evidence" value="ECO:0007669"/>
    <property type="project" value="InterPro"/>
</dbReference>
<keyword evidence="5" id="KW-1185">Reference proteome</keyword>
<dbReference type="STRING" id="1126833.VN24_11935"/>
<reference evidence="5" key="2">
    <citation type="submission" date="2015-03" db="EMBL/GenBank/DDBJ databases">
        <title>Genome sequence of Paenibacillus beijingensis strain DSM 24997T.</title>
        <authorList>
            <person name="Kwak Y."/>
            <person name="Shin J.-H."/>
        </authorList>
    </citation>
    <scope>NUCLEOTIDE SEQUENCE [LARGE SCALE GENOMIC DNA]</scope>
    <source>
        <strain evidence="5">DSM 24997</strain>
    </source>
</reference>
<dbReference type="InterPro" id="IPR000683">
    <property type="entry name" value="Gfo/Idh/MocA-like_OxRdtase_N"/>
</dbReference>
<dbReference type="Gene3D" id="3.40.50.720">
    <property type="entry name" value="NAD(P)-binding Rossmann-like Domain"/>
    <property type="match status" value="1"/>
</dbReference>
<dbReference type="PATRIC" id="fig|1126833.4.peg.2611"/>
<dbReference type="InterPro" id="IPR036291">
    <property type="entry name" value="NAD(P)-bd_dom_sf"/>
</dbReference>
<dbReference type="InterPro" id="IPR004104">
    <property type="entry name" value="Gfo/Idh/MocA-like_OxRdtase_C"/>
</dbReference>
<dbReference type="Pfam" id="PF02894">
    <property type="entry name" value="GFO_IDH_MocA_C"/>
    <property type="match status" value="1"/>
</dbReference>
<dbReference type="EMBL" id="CP011058">
    <property type="protein sequence ID" value="AJY75159.1"/>
    <property type="molecule type" value="Genomic_DNA"/>
</dbReference>
<dbReference type="KEGG" id="pbj:VN24_11935"/>
<evidence type="ECO:0000259" key="3">
    <source>
        <dbReference type="Pfam" id="PF02894"/>
    </source>
</evidence>
<evidence type="ECO:0000256" key="1">
    <source>
        <dbReference type="ARBA" id="ARBA00010928"/>
    </source>
</evidence>
<evidence type="ECO:0000313" key="4">
    <source>
        <dbReference type="EMBL" id="AJY75159.1"/>
    </source>
</evidence>
<gene>
    <name evidence="4" type="ORF">VN24_11935</name>
</gene>
<dbReference type="SUPFAM" id="SSF55347">
    <property type="entry name" value="Glyceraldehyde-3-phosphate dehydrogenase-like, C-terminal domain"/>
    <property type="match status" value="1"/>
</dbReference>
<dbReference type="RefSeq" id="WP_045670592.1">
    <property type="nucleotide sequence ID" value="NZ_CP011058.1"/>
</dbReference>
<dbReference type="PANTHER" id="PTHR43249">
    <property type="entry name" value="UDP-N-ACETYL-2-AMINO-2-DEOXY-D-GLUCURONATE OXIDASE"/>
    <property type="match status" value="1"/>
</dbReference>
<dbReference type="Pfam" id="PF01408">
    <property type="entry name" value="GFO_IDH_MocA"/>
    <property type="match status" value="1"/>
</dbReference>
<feature type="domain" description="Gfo/Idh/MocA-like oxidoreductase C-terminal" evidence="3">
    <location>
        <begin position="137"/>
        <end position="332"/>
    </location>
</feature>
<dbReference type="SUPFAM" id="SSF51735">
    <property type="entry name" value="NAD(P)-binding Rossmann-fold domains"/>
    <property type="match status" value="1"/>
</dbReference>
<name>A0A0D5NIH1_9BACL</name>
<evidence type="ECO:0000313" key="5">
    <source>
        <dbReference type="Proteomes" id="UP000032633"/>
    </source>
</evidence>
<comment type="similarity">
    <text evidence="1">Belongs to the Gfo/Idh/MocA family.</text>
</comment>
<reference evidence="4 5" key="1">
    <citation type="journal article" date="2015" name="J. Biotechnol.">
        <title>Complete genome sequence of Paenibacillus beijingensis 7188(T) (=DSM 24997(T)), a novel rhizobacterium from jujube garden soil.</title>
        <authorList>
            <person name="Kwak Y."/>
            <person name="Shin J.H."/>
        </authorList>
    </citation>
    <scope>NUCLEOTIDE SEQUENCE [LARGE SCALE GENOMIC DNA]</scope>
    <source>
        <strain evidence="4 5">DSM 24997</strain>
    </source>
</reference>
<feature type="domain" description="Gfo/Idh/MocA-like oxidoreductase N-terminal" evidence="2">
    <location>
        <begin position="8"/>
        <end position="122"/>
    </location>
</feature>
<dbReference type="InterPro" id="IPR052515">
    <property type="entry name" value="Gfo/Idh/MocA_Oxidoreductase"/>
</dbReference>